<evidence type="ECO:0000256" key="5">
    <source>
        <dbReference type="ARBA" id="ARBA00022842"/>
    </source>
</evidence>
<comment type="cofactor">
    <cofactor evidence="8">
        <name>Mg(2+)</name>
        <dbReference type="ChEBI" id="CHEBI:18420"/>
    </cofactor>
</comment>
<dbReference type="GO" id="GO:0006633">
    <property type="term" value="P:fatty acid biosynthetic process"/>
    <property type="evidence" value="ECO:0007669"/>
    <property type="project" value="UniProtKB-UniRule"/>
</dbReference>
<evidence type="ECO:0000256" key="6">
    <source>
        <dbReference type="ARBA" id="ARBA00023098"/>
    </source>
</evidence>
<dbReference type="Gene3D" id="3.90.470.20">
    <property type="entry name" value="4'-phosphopantetheinyl transferase domain"/>
    <property type="match status" value="1"/>
</dbReference>
<dbReference type="EMBL" id="CP017258">
    <property type="protein sequence ID" value="AQW87306.1"/>
    <property type="molecule type" value="Genomic_DNA"/>
</dbReference>
<dbReference type="HAMAP" id="MF_00101">
    <property type="entry name" value="AcpS"/>
    <property type="match status" value="1"/>
</dbReference>
<dbReference type="GO" id="GO:0008897">
    <property type="term" value="F:holo-[acyl-carrier-protein] synthase activity"/>
    <property type="evidence" value="ECO:0007669"/>
    <property type="project" value="UniProtKB-UniRule"/>
</dbReference>
<comment type="catalytic activity">
    <reaction evidence="8">
        <text>apo-[ACP] + CoA = holo-[ACP] + adenosine 3',5'-bisphosphate + H(+)</text>
        <dbReference type="Rhea" id="RHEA:12068"/>
        <dbReference type="Rhea" id="RHEA-COMP:9685"/>
        <dbReference type="Rhea" id="RHEA-COMP:9690"/>
        <dbReference type="ChEBI" id="CHEBI:15378"/>
        <dbReference type="ChEBI" id="CHEBI:29999"/>
        <dbReference type="ChEBI" id="CHEBI:57287"/>
        <dbReference type="ChEBI" id="CHEBI:58343"/>
        <dbReference type="ChEBI" id="CHEBI:64479"/>
        <dbReference type="EC" id="2.7.8.7"/>
    </reaction>
</comment>
<keyword evidence="8" id="KW-0963">Cytoplasm</keyword>
<dbReference type="InterPro" id="IPR004568">
    <property type="entry name" value="Ppantetheine-prot_Trfase_dom"/>
</dbReference>
<dbReference type="Proteomes" id="UP000190868">
    <property type="component" value="Chromosome"/>
</dbReference>
<comment type="similarity">
    <text evidence="8">Belongs to the P-Pant transferase superfamily. AcpS family.</text>
</comment>
<evidence type="ECO:0000256" key="2">
    <source>
        <dbReference type="ARBA" id="ARBA00022679"/>
    </source>
</evidence>
<gene>
    <name evidence="8 10" type="primary">acpS</name>
    <name evidence="10" type="ORF">CPIN18021_0467</name>
</gene>
<evidence type="ECO:0000256" key="1">
    <source>
        <dbReference type="ARBA" id="ARBA00022516"/>
    </source>
</evidence>
<reference evidence="11" key="1">
    <citation type="submission" date="2016-09" db="EMBL/GenBank/DDBJ databases">
        <title>Comparative genomics of the Campylobacter concisus group.</title>
        <authorList>
            <person name="Miller W.G."/>
            <person name="Yee E."/>
            <person name="Chapman M.H."/>
            <person name="Huynh S."/>
            <person name="Bono J.L."/>
            <person name="On S.L.W."/>
            <person name="StLeger J."/>
            <person name="Foster G."/>
            <person name="Parker C.T."/>
        </authorList>
    </citation>
    <scope>NUCLEOTIDE SEQUENCE [LARGE SCALE GENOMIC DNA]</scope>
    <source>
        <strain evidence="11">RM18021</strain>
    </source>
</reference>
<keyword evidence="1 8" id="KW-0444">Lipid biosynthesis</keyword>
<dbReference type="GO" id="GO:0005737">
    <property type="term" value="C:cytoplasm"/>
    <property type="evidence" value="ECO:0007669"/>
    <property type="project" value="UniProtKB-SubCell"/>
</dbReference>
<evidence type="ECO:0000259" key="9">
    <source>
        <dbReference type="Pfam" id="PF01648"/>
    </source>
</evidence>
<organism evidence="10 11">
    <name type="scientific">Campylobacter pinnipediorum subsp. caledonicus</name>
    <dbReference type="NCBI Taxonomy" id="1874362"/>
    <lineage>
        <taxon>Bacteria</taxon>
        <taxon>Pseudomonadati</taxon>
        <taxon>Campylobacterota</taxon>
        <taxon>Epsilonproteobacteria</taxon>
        <taxon>Campylobacterales</taxon>
        <taxon>Campylobacteraceae</taxon>
        <taxon>Campylobacter</taxon>
    </lineage>
</organism>
<keyword evidence="7 8" id="KW-0275">Fatty acid biosynthesis</keyword>
<keyword evidence="11" id="KW-1185">Reference proteome</keyword>
<feature type="binding site" evidence="8">
    <location>
        <position position="5"/>
    </location>
    <ligand>
        <name>Mg(2+)</name>
        <dbReference type="ChEBI" id="CHEBI:18420"/>
    </ligand>
</feature>
<keyword evidence="6 8" id="KW-0443">Lipid metabolism</keyword>
<dbReference type="NCBIfam" id="TIGR00556">
    <property type="entry name" value="pantethn_trn"/>
    <property type="match status" value="1"/>
</dbReference>
<evidence type="ECO:0000256" key="8">
    <source>
        <dbReference type="HAMAP-Rule" id="MF_00101"/>
    </source>
</evidence>
<dbReference type="EC" id="2.7.8.7" evidence="8"/>
<dbReference type="SUPFAM" id="SSF56214">
    <property type="entry name" value="4'-phosphopantetheinyl transferase"/>
    <property type="match status" value="1"/>
</dbReference>
<feature type="domain" description="4'-phosphopantetheinyl transferase" evidence="9">
    <location>
        <begin position="2"/>
        <end position="91"/>
    </location>
</feature>
<evidence type="ECO:0000313" key="10">
    <source>
        <dbReference type="EMBL" id="AQW87306.1"/>
    </source>
</evidence>
<keyword evidence="5 8" id="KW-0460">Magnesium</keyword>
<keyword evidence="2 8" id="KW-0808">Transferase</keyword>
<sequence length="119" mass="12938">MIGVDIISIDRISKLNERFKDNFLRRFLSEHEISIAKNDASIAGLWAAKEAASKALGVGIGTECSFFDIIITKDKKNAPIIDFSDKVKKSFGIKNSALSISHDGGFAIAVVVVQTLDKP</sequence>
<accession>A0A1S6U6C7</accession>
<comment type="subcellular location">
    <subcellularLocation>
        <location evidence="8">Cytoplasm</location>
    </subcellularLocation>
</comment>
<name>A0A1S6U6C7_9BACT</name>
<dbReference type="Pfam" id="PF01648">
    <property type="entry name" value="ACPS"/>
    <property type="match status" value="1"/>
</dbReference>
<dbReference type="AlphaFoldDB" id="A0A1S6U6C7"/>
<dbReference type="RefSeq" id="WP_078387441.1">
    <property type="nucleotide sequence ID" value="NZ_CP017258.1"/>
</dbReference>
<dbReference type="GO" id="GO:0000287">
    <property type="term" value="F:magnesium ion binding"/>
    <property type="evidence" value="ECO:0007669"/>
    <property type="project" value="UniProtKB-UniRule"/>
</dbReference>
<keyword evidence="4 8" id="KW-0276">Fatty acid metabolism</keyword>
<dbReference type="InterPro" id="IPR008278">
    <property type="entry name" value="4-PPantetheinyl_Trfase_dom"/>
</dbReference>
<evidence type="ECO:0000256" key="3">
    <source>
        <dbReference type="ARBA" id="ARBA00022723"/>
    </source>
</evidence>
<feature type="binding site" evidence="8">
    <location>
        <position position="50"/>
    </location>
    <ligand>
        <name>Mg(2+)</name>
        <dbReference type="ChEBI" id="CHEBI:18420"/>
    </ligand>
</feature>
<comment type="function">
    <text evidence="8">Transfers the 4'-phosphopantetheine moiety from coenzyme A to a Ser of acyl-carrier-protein.</text>
</comment>
<evidence type="ECO:0000313" key="11">
    <source>
        <dbReference type="Proteomes" id="UP000190868"/>
    </source>
</evidence>
<dbReference type="InterPro" id="IPR002582">
    <property type="entry name" value="ACPS"/>
</dbReference>
<keyword evidence="3 8" id="KW-0479">Metal-binding</keyword>
<proteinExistence type="inferred from homology"/>
<protein>
    <recommendedName>
        <fullName evidence="8">Holo-[acyl-carrier-protein] synthase</fullName>
        <shortName evidence="8">Holo-ACP synthase</shortName>
        <ecNumber evidence="8">2.7.8.7</ecNumber>
    </recommendedName>
    <alternativeName>
        <fullName evidence="8">4'-phosphopantetheinyl transferase AcpS</fullName>
    </alternativeName>
</protein>
<evidence type="ECO:0000256" key="4">
    <source>
        <dbReference type="ARBA" id="ARBA00022832"/>
    </source>
</evidence>
<dbReference type="NCBIfam" id="TIGR00516">
    <property type="entry name" value="acpS"/>
    <property type="match status" value="1"/>
</dbReference>
<evidence type="ECO:0000256" key="7">
    <source>
        <dbReference type="ARBA" id="ARBA00023160"/>
    </source>
</evidence>
<dbReference type="InterPro" id="IPR037143">
    <property type="entry name" value="4-PPantetheinyl_Trfase_dom_sf"/>
</dbReference>